<comment type="caution">
    <text evidence="2">The sequence shown here is derived from an EMBL/GenBank/DDBJ whole genome shotgun (WGS) entry which is preliminary data.</text>
</comment>
<evidence type="ECO:0000313" key="3">
    <source>
        <dbReference type="Proteomes" id="UP001202134"/>
    </source>
</evidence>
<dbReference type="Pfam" id="PF08668">
    <property type="entry name" value="HDOD"/>
    <property type="match status" value="1"/>
</dbReference>
<dbReference type="SUPFAM" id="SSF109604">
    <property type="entry name" value="HD-domain/PDEase-like"/>
    <property type="match status" value="1"/>
</dbReference>
<evidence type="ECO:0000313" key="2">
    <source>
        <dbReference type="EMBL" id="MCL1044626.1"/>
    </source>
</evidence>
<dbReference type="InterPro" id="IPR052340">
    <property type="entry name" value="RNase_Y/CdgJ"/>
</dbReference>
<protein>
    <submittedName>
        <fullName evidence="2">HDOD domain-containing protein</fullName>
    </submittedName>
</protein>
<dbReference type="InterPro" id="IPR013976">
    <property type="entry name" value="HDOD"/>
</dbReference>
<sequence>MTTEHQLLVGLLKKLKDDALVLPTLPEVAMRVQEVVAQPESSLKQVGDIIGQDAAISARIIKVANSALYSRGNKAENISAAVNRIGLIQIKSIVTSVALEQLFISTNEMVWEVMDEVWQTSIEVTASSGAMLAIYNKRNPTKKLDPETLTLAGLVHNIGALPVLSEAESKPDAFTSIEQLRGLVRKMQGPIGRAILKTWDFAPEVMEVVERWADLHYMPENVTYLDFIRSAAYYTGELRAGVELEQRLAIFTTRGLPVTPEDLESDEFLEVYHSIKQSYQ</sequence>
<dbReference type="Gene3D" id="1.10.3210.10">
    <property type="entry name" value="Hypothetical protein af1432"/>
    <property type="match status" value="1"/>
</dbReference>
<evidence type="ECO:0000259" key="1">
    <source>
        <dbReference type="PROSITE" id="PS51833"/>
    </source>
</evidence>
<dbReference type="PANTHER" id="PTHR33525">
    <property type="match status" value="1"/>
</dbReference>
<dbReference type="EMBL" id="JAKIKU010000002">
    <property type="protein sequence ID" value="MCL1044626.1"/>
    <property type="molecule type" value="Genomic_DNA"/>
</dbReference>
<keyword evidence="3" id="KW-1185">Reference proteome</keyword>
<gene>
    <name evidence="2" type="ORF">L2737_04665</name>
</gene>
<dbReference type="PROSITE" id="PS51833">
    <property type="entry name" value="HDOD"/>
    <property type="match status" value="1"/>
</dbReference>
<dbReference type="Proteomes" id="UP001202134">
    <property type="component" value="Unassembled WGS sequence"/>
</dbReference>
<feature type="domain" description="HDOD" evidence="1">
    <location>
        <begin position="22"/>
        <end position="215"/>
    </location>
</feature>
<name>A0ABT0KLB8_9GAMM</name>
<accession>A0ABT0KLB8</accession>
<reference evidence="2 3" key="1">
    <citation type="submission" date="2022-01" db="EMBL/GenBank/DDBJ databases">
        <title>Whole genome-based taxonomy of the Shewanellaceae.</title>
        <authorList>
            <person name="Martin-Rodriguez A.J."/>
        </authorList>
    </citation>
    <scope>NUCLEOTIDE SEQUENCE [LARGE SCALE GENOMIC DNA]</scope>
    <source>
        <strain evidence="2 3">DSM 24955</strain>
    </source>
</reference>
<proteinExistence type="predicted"/>
<dbReference type="PANTHER" id="PTHR33525:SF3">
    <property type="entry name" value="RIBONUCLEASE Y"/>
    <property type="match status" value="1"/>
</dbReference>
<organism evidence="2 3">
    <name type="scientific">Shewanella electrodiphila</name>
    <dbReference type="NCBI Taxonomy" id="934143"/>
    <lineage>
        <taxon>Bacteria</taxon>
        <taxon>Pseudomonadati</taxon>
        <taxon>Pseudomonadota</taxon>
        <taxon>Gammaproteobacteria</taxon>
        <taxon>Alteromonadales</taxon>
        <taxon>Shewanellaceae</taxon>
        <taxon>Shewanella</taxon>
    </lineage>
</organism>
<dbReference type="RefSeq" id="WP_248954936.1">
    <property type="nucleotide sequence ID" value="NZ_JAKIKU010000002.1"/>
</dbReference>